<organism evidence="2 3">
    <name type="scientific">Oreochromis aureus</name>
    <name type="common">Israeli tilapia</name>
    <name type="synonym">Chromis aureus</name>
    <dbReference type="NCBI Taxonomy" id="47969"/>
    <lineage>
        <taxon>Eukaryota</taxon>
        <taxon>Metazoa</taxon>
        <taxon>Chordata</taxon>
        <taxon>Craniata</taxon>
        <taxon>Vertebrata</taxon>
        <taxon>Euteleostomi</taxon>
        <taxon>Actinopterygii</taxon>
        <taxon>Neopterygii</taxon>
        <taxon>Teleostei</taxon>
        <taxon>Neoteleostei</taxon>
        <taxon>Acanthomorphata</taxon>
        <taxon>Ovalentaria</taxon>
        <taxon>Cichlomorphae</taxon>
        <taxon>Cichliformes</taxon>
        <taxon>Cichlidae</taxon>
        <taxon>African cichlids</taxon>
        <taxon>Pseudocrenilabrinae</taxon>
        <taxon>Oreochromini</taxon>
        <taxon>Oreochromis</taxon>
    </lineage>
</organism>
<reference evidence="2" key="3">
    <citation type="submission" date="2025-09" db="UniProtKB">
        <authorList>
            <consortium name="Ensembl"/>
        </authorList>
    </citation>
    <scope>IDENTIFICATION</scope>
</reference>
<keyword evidence="3" id="KW-1185">Reference proteome</keyword>
<dbReference type="PANTHER" id="PTHR46791">
    <property type="entry name" value="EXPRESSED PROTEIN"/>
    <property type="match status" value="1"/>
</dbReference>
<dbReference type="PROSITE" id="PS50994">
    <property type="entry name" value="INTEGRASE"/>
    <property type="match status" value="1"/>
</dbReference>
<evidence type="ECO:0000259" key="1">
    <source>
        <dbReference type="PROSITE" id="PS50994"/>
    </source>
</evidence>
<evidence type="ECO:0000313" key="2">
    <source>
        <dbReference type="Ensembl" id="ENSOABP00000063599.1"/>
    </source>
</evidence>
<dbReference type="Proteomes" id="UP000472276">
    <property type="component" value="Unassembled WGS sequence"/>
</dbReference>
<dbReference type="InterPro" id="IPR012337">
    <property type="entry name" value="RNaseH-like_sf"/>
</dbReference>
<accession>A0AAZ1X7I6</accession>
<name>A0AAZ1X7I6_OREAU</name>
<evidence type="ECO:0000313" key="3">
    <source>
        <dbReference type="Proteomes" id="UP000472276"/>
    </source>
</evidence>
<gene>
    <name evidence="2" type="primary">LOC120435217</name>
</gene>
<dbReference type="InterPro" id="IPR058913">
    <property type="entry name" value="Integrase_dom_put"/>
</dbReference>
<dbReference type="AlphaFoldDB" id="A0AAZ1X7I6"/>
<sequence length="445" mass="50739">MMHRLLSKLEAALNQQPLNLDYLEFLTRHELVLFESFSQQIGGLSEITEALQNVHHLVQCEINITSVGIIELETEVGLGPGHPKIVLEREKLKNLLDTQLPVSCIAKCLGVSRRTIFRRMQEFDLSVRGTYSTMNDQELDNIISTIKNQMPNAGYRMVQGHLVSMGLRVQWWRMMASMHRVDAVGIFTRITELGCVVRRSYSVRGPLSLVHIDTNHKLIRYNVVIFGGVDGYSRKVLYLDAATNNRAKTAFSFFLRSAQLHGLPSRVRADQGVENLDIAHFMFATRGTGRASFISGKSVHNQRVERLWRDVWIAVTSKYHDVLHSLEEDGLLDISDVIHLFGVHYIFVPRLRADLVTFVGGWNNHPLRTEGGLTPEQLWCMGHLQELDEGERLEVPDHIVVPEIECPLDEETLEGLQRTINPLEHSESYGRDLYIQFLLLVSNQQ</sequence>
<reference evidence="3" key="1">
    <citation type="submission" date="2020-03" db="EMBL/GenBank/DDBJ databases">
        <title>Evolution of repeat sequences and sex chromosomes of tilapia species revealed by chromosome-level genomes.</title>
        <authorList>
            <person name="Xu L."/>
            <person name="Tao W."/>
            <person name="Wang D."/>
            <person name="Zhou Q."/>
        </authorList>
    </citation>
    <scope>NUCLEOTIDE SEQUENCE [LARGE SCALE GENOMIC DNA]</scope>
    <source>
        <strain evidence="3">Israel</strain>
    </source>
</reference>
<feature type="domain" description="Integrase catalytic" evidence="1">
    <location>
        <begin position="202"/>
        <end position="383"/>
    </location>
</feature>
<dbReference type="PANTHER" id="PTHR46791:SF11">
    <property type="entry name" value="INTEGRASE CATALYTIC DOMAIN-CONTAINING PROTEIN"/>
    <property type="match status" value="1"/>
</dbReference>
<dbReference type="Pfam" id="PF24764">
    <property type="entry name" value="rva_4"/>
    <property type="match status" value="1"/>
</dbReference>
<dbReference type="SUPFAM" id="SSF53098">
    <property type="entry name" value="Ribonuclease H-like"/>
    <property type="match status" value="1"/>
</dbReference>
<reference evidence="2" key="2">
    <citation type="submission" date="2025-08" db="UniProtKB">
        <authorList>
            <consortium name="Ensembl"/>
        </authorList>
    </citation>
    <scope>IDENTIFICATION</scope>
</reference>
<dbReference type="Ensembl" id="ENSOABT00000073119.1">
    <property type="protein sequence ID" value="ENSOABP00000063599.1"/>
    <property type="gene ID" value="ENSOABG00000030044.1"/>
</dbReference>
<dbReference type="GO" id="GO:0015074">
    <property type="term" value="P:DNA integration"/>
    <property type="evidence" value="ECO:0007669"/>
    <property type="project" value="InterPro"/>
</dbReference>
<dbReference type="InterPro" id="IPR001584">
    <property type="entry name" value="Integrase_cat-core"/>
</dbReference>
<protein>
    <recommendedName>
        <fullName evidence="1">Integrase catalytic domain-containing protein</fullName>
    </recommendedName>
</protein>
<proteinExistence type="predicted"/>